<keyword evidence="5" id="KW-0539">Nucleus</keyword>
<name>A0A1G4J583_9SACH</name>
<dbReference type="EMBL" id="LT598466">
    <property type="protein sequence ID" value="SCU84960.1"/>
    <property type="molecule type" value="Genomic_DNA"/>
</dbReference>
<dbReference type="GO" id="GO:0045292">
    <property type="term" value="P:mRNA cis splicing, via spliceosome"/>
    <property type="evidence" value="ECO:0007669"/>
    <property type="project" value="TreeGrafter"/>
</dbReference>
<evidence type="ECO:0000256" key="6">
    <source>
        <dbReference type="SAM" id="MobiDB-lite"/>
    </source>
</evidence>
<dbReference type="Pfam" id="PF19252">
    <property type="entry name" value="HIND"/>
    <property type="match status" value="1"/>
</dbReference>
<keyword evidence="8" id="KW-1185">Reference proteome</keyword>
<reference evidence="8" key="1">
    <citation type="submission" date="2016-03" db="EMBL/GenBank/DDBJ databases">
        <authorList>
            <person name="Devillers H."/>
        </authorList>
    </citation>
    <scope>NUCLEOTIDE SEQUENCE [LARGE SCALE GENOMIC DNA]</scope>
</reference>
<evidence type="ECO:0000256" key="2">
    <source>
        <dbReference type="ARBA" id="ARBA00006076"/>
    </source>
</evidence>
<feature type="compositionally biased region" description="Acidic residues" evidence="6">
    <location>
        <begin position="402"/>
        <end position="411"/>
    </location>
</feature>
<evidence type="ECO:0000313" key="7">
    <source>
        <dbReference type="EMBL" id="SCU84960.1"/>
    </source>
</evidence>
<dbReference type="GO" id="GO:0000481">
    <property type="term" value="P:maturation of 5S rRNA"/>
    <property type="evidence" value="ECO:0007669"/>
    <property type="project" value="TreeGrafter"/>
</dbReference>
<evidence type="ECO:0000256" key="5">
    <source>
        <dbReference type="ARBA" id="ARBA00023242"/>
    </source>
</evidence>
<comment type="similarity">
    <text evidence="2">Belongs to the SNU66/SART1 family.</text>
</comment>
<protein>
    <submittedName>
        <fullName evidence="7">LAMI_0C09582g1_1</fullName>
    </submittedName>
</protein>
<dbReference type="STRING" id="1230905.A0A1G4J583"/>
<evidence type="ECO:0000256" key="4">
    <source>
        <dbReference type="ARBA" id="ARBA00023187"/>
    </source>
</evidence>
<gene>
    <name evidence="7" type="ORF">LAMI_0C09582G</name>
</gene>
<feature type="region of interest" description="Disordered" evidence="6">
    <location>
        <begin position="398"/>
        <end position="417"/>
    </location>
</feature>
<feature type="compositionally biased region" description="Basic and acidic residues" evidence="6">
    <location>
        <begin position="39"/>
        <end position="60"/>
    </location>
</feature>
<dbReference type="OrthoDB" id="5583at2759"/>
<dbReference type="InterPro" id="IPR045347">
    <property type="entry name" value="HIND"/>
</dbReference>
<proteinExistence type="inferred from homology"/>
<feature type="compositionally biased region" description="Basic residues" evidence="6">
    <location>
        <begin position="544"/>
        <end position="553"/>
    </location>
</feature>
<dbReference type="GO" id="GO:0046540">
    <property type="term" value="C:U4/U6 x U5 tri-snRNP complex"/>
    <property type="evidence" value="ECO:0007669"/>
    <property type="project" value="InterPro"/>
</dbReference>
<evidence type="ECO:0000256" key="3">
    <source>
        <dbReference type="ARBA" id="ARBA00022664"/>
    </source>
</evidence>
<feature type="region of interest" description="Disordered" evidence="6">
    <location>
        <begin position="83"/>
        <end position="119"/>
    </location>
</feature>
<dbReference type="Pfam" id="PF03343">
    <property type="entry name" value="SART-1"/>
    <property type="match status" value="1"/>
</dbReference>
<dbReference type="AlphaFoldDB" id="A0A1G4J583"/>
<feature type="region of interest" description="Disordered" evidence="6">
    <location>
        <begin position="36"/>
        <end position="60"/>
    </location>
</feature>
<dbReference type="PANTHER" id="PTHR14152:SF5">
    <property type="entry name" value="U4_U6.U5 TRI-SNRNP-ASSOCIATED PROTEIN 1"/>
    <property type="match status" value="1"/>
</dbReference>
<evidence type="ECO:0000313" key="8">
    <source>
        <dbReference type="Proteomes" id="UP000191024"/>
    </source>
</evidence>
<comment type="subcellular location">
    <subcellularLocation>
        <location evidence="1">Nucleus</location>
    </subcellularLocation>
</comment>
<feature type="compositionally biased region" description="Low complexity" evidence="6">
    <location>
        <begin position="105"/>
        <end position="116"/>
    </location>
</feature>
<feature type="region of interest" description="Disordered" evidence="6">
    <location>
        <begin position="536"/>
        <end position="571"/>
    </location>
</feature>
<evidence type="ECO:0000256" key="1">
    <source>
        <dbReference type="ARBA" id="ARBA00004123"/>
    </source>
</evidence>
<feature type="compositionally biased region" description="Basic and acidic residues" evidence="6">
    <location>
        <begin position="554"/>
        <end position="564"/>
    </location>
</feature>
<organism evidence="7 8">
    <name type="scientific">Lachancea mirantina</name>
    <dbReference type="NCBI Taxonomy" id="1230905"/>
    <lineage>
        <taxon>Eukaryota</taxon>
        <taxon>Fungi</taxon>
        <taxon>Dikarya</taxon>
        <taxon>Ascomycota</taxon>
        <taxon>Saccharomycotina</taxon>
        <taxon>Saccharomycetes</taxon>
        <taxon>Saccharomycetales</taxon>
        <taxon>Saccharomycetaceae</taxon>
        <taxon>Lachancea</taxon>
    </lineage>
</organism>
<dbReference type="InterPro" id="IPR005011">
    <property type="entry name" value="SNU66/SART1"/>
</dbReference>
<keyword evidence="3" id="KW-0507">mRNA processing</keyword>
<dbReference type="Proteomes" id="UP000191024">
    <property type="component" value="Chromosome C"/>
</dbReference>
<sequence length="571" mass="64650">MASEISLEETNKFRISLGLKPIPVVEPSARQASVVIGANDEKTDEHHEALNSSERDEITTDGHASKHLKLAWHIERAKAKLRAGNLTDEPDESEDWLSTIKKTPEGAPEGKPPGATIRQKTKKLLSGRDNAFEEFTGESKILTLKEKDVHERSDEEDILVDHTDTEMLEQSEAIRLKRLNAQRRRFGLNPGEFEQNAKGLAEQSFELTVKDGVINRKPTASRTQQNFEVPVGKRRLSLPESSSEDESAKADYAPVKFKKRMKKGKNINYKRVKVPSELPKVELIDEDLGLEPEIESSSVLVIRPQKALSPNTRRSAEEIAAEIAKEERERKQRARDVAKSGQQNSVSIDENQTFLESLRGDILAKPEQDFQFKAVDISAPAISNAMRKVEQRDADKGMFLSENEDNKDNDDDSKPNFYDGMAATVNFLKDSKILPTTTTTENLTQNGSSTDALLKLKQQIEVRRVQERVRKDVEVAGASYTKEELRQIKDYEDREIAAKAAAIQHERLENYNPEVKLKYTDDRGNELTTKEAYKKLSQAFHGTKSNRKKREKASKKIDDRRKQQESNYLGI</sequence>
<accession>A0A1G4J583</accession>
<dbReference type="PANTHER" id="PTHR14152">
    <property type="entry name" value="SQUAMOUS CELL CARCINOMA ANTIGEN RECOGNISED BY CYTOTOXIC T LYMPHOCYTES"/>
    <property type="match status" value="1"/>
</dbReference>
<keyword evidence="4" id="KW-0508">mRNA splicing</keyword>